<dbReference type="PANTHER" id="PTHR35385:SF2">
    <property type="entry name" value="PROTEIN B, PUTATIVE-RELATED"/>
    <property type="match status" value="1"/>
</dbReference>
<dbReference type="Proteomes" id="UP001652625">
    <property type="component" value="Chromosome 12"/>
</dbReference>
<dbReference type="Pfam" id="PF10551">
    <property type="entry name" value="MULE"/>
    <property type="match status" value="1"/>
</dbReference>
<dbReference type="PANTHER" id="PTHR35385">
    <property type="entry name" value="PROTEIN B, PUTATIVE-RELATED-RELATED"/>
    <property type="match status" value="1"/>
</dbReference>
<protein>
    <submittedName>
        <fullName evidence="3">Uncharacterized protein LOC136087826</fullName>
    </submittedName>
</protein>
<reference evidence="3" key="1">
    <citation type="submission" date="2025-08" db="UniProtKB">
        <authorList>
            <consortium name="RefSeq"/>
        </authorList>
    </citation>
    <scope>IDENTIFICATION</scope>
</reference>
<evidence type="ECO:0000259" key="1">
    <source>
        <dbReference type="Pfam" id="PF10551"/>
    </source>
</evidence>
<feature type="domain" description="MULE transposase" evidence="1">
    <location>
        <begin position="29"/>
        <end position="110"/>
    </location>
</feature>
<keyword evidence="2" id="KW-1185">Reference proteome</keyword>
<name>A0ABM4CZX3_HYDVU</name>
<proteinExistence type="predicted"/>
<dbReference type="RefSeq" id="XP_065667471.1">
    <property type="nucleotide sequence ID" value="XM_065811399.1"/>
</dbReference>
<evidence type="ECO:0000313" key="2">
    <source>
        <dbReference type="Proteomes" id="UP001652625"/>
    </source>
</evidence>
<evidence type="ECO:0000313" key="3">
    <source>
        <dbReference type="RefSeq" id="XP_065667471.1"/>
    </source>
</evidence>
<organism evidence="2 3">
    <name type="scientific">Hydra vulgaris</name>
    <name type="common">Hydra</name>
    <name type="synonym">Hydra attenuata</name>
    <dbReference type="NCBI Taxonomy" id="6087"/>
    <lineage>
        <taxon>Eukaryota</taxon>
        <taxon>Metazoa</taxon>
        <taxon>Cnidaria</taxon>
        <taxon>Hydrozoa</taxon>
        <taxon>Hydroidolina</taxon>
        <taxon>Anthoathecata</taxon>
        <taxon>Aplanulata</taxon>
        <taxon>Hydridae</taxon>
        <taxon>Hydra</taxon>
    </lineage>
</organism>
<gene>
    <name evidence="3" type="primary">LOC136087826</name>
</gene>
<dbReference type="InterPro" id="IPR018289">
    <property type="entry name" value="MULE_transposase_dom"/>
</dbReference>
<sequence>MRRAQKIKTSREIVFIDSTSSVDSTCSTTTVVFTATSAGAVPLSVLIYNGQCTASYTLAFSLLKETYAGLFGGQSYPDLAMTDDSKAEKDAIKVVWPGTHQLLCQFHVAQAE</sequence>
<dbReference type="GeneID" id="136087826"/>
<accession>A0ABM4CZX3</accession>